<name>A0AAP2UNF1_CLOIN</name>
<organism evidence="4 5">
    <name type="scientific">Clostridium innocuum</name>
    <dbReference type="NCBI Taxonomy" id="1522"/>
    <lineage>
        <taxon>Bacteria</taxon>
        <taxon>Bacillati</taxon>
        <taxon>Bacillota</taxon>
        <taxon>Clostridia</taxon>
        <taxon>Eubacteriales</taxon>
        <taxon>Clostridiaceae</taxon>
        <taxon>Clostridium</taxon>
    </lineage>
</organism>
<evidence type="ECO:0000256" key="2">
    <source>
        <dbReference type="SAM" id="Coils"/>
    </source>
</evidence>
<dbReference type="Gene3D" id="3.40.50.300">
    <property type="entry name" value="P-loop containing nucleotide triphosphate hydrolases"/>
    <property type="match status" value="2"/>
</dbReference>
<accession>A0AAP2UNF1</accession>
<dbReference type="Proteomes" id="UP001203972">
    <property type="component" value="Unassembled WGS sequence"/>
</dbReference>
<gene>
    <name evidence="4" type="ORF">MKC95_12135</name>
</gene>
<dbReference type="SUPFAM" id="SSF52540">
    <property type="entry name" value="P-loop containing nucleoside triphosphate hydrolases"/>
    <property type="match status" value="1"/>
</dbReference>
<dbReference type="GO" id="GO:0005524">
    <property type="term" value="F:ATP binding"/>
    <property type="evidence" value="ECO:0007669"/>
    <property type="project" value="InterPro"/>
</dbReference>
<evidence type="ECO:0000259" key="3">
    <source>
        <dbReference type="Pfam" id="PF06470"/>
    </source>
</evidence>
<evidence type="ECO:0000256" key="1">
    <source>
        <dbReference type="ARBA" id="ARBA00023054"/>
    </source>
</evidence>
<comment type="caution">
    <text evidence="4">The sequence shown here is derived from an EMBL/GenBank/DDBJ whole genome shotgun (WGS) entry which is preliminary data.</text>
</comment>
<evidence type="ECO:0000313" key="4">
    <source>
        <dbReference type="EMBL" id="MCR0233518.1"/>
    </source>
</evidence>
<dbReference type="Pfam" id="PF06470">
    <property type="entry name" value="SMC_hinge"/>
    <property type="match status" value="1"/>
</dbReference>
<dbReference type="PANTHER" id="PTHR32182:SF0">
    <property type="entry name" value="DNA REPLICATION AND REPAIR PROTEIN RECF"/>
    <property type="match status" value="1"/>
</dbReference>
<dbReference type="GO" id="GO:0051276">
    <property type="term" value="P:chromosome organization"/>
    <property type="evidence" value="ECO:0007669"/>
    <property type="project" value="InterPro"/>
</dbReference>
<dbReference type="SUPFAM" id="SSF75553">
    <property type="entry name" value="Smc hinge domain"/>
    <property type="match status" value="1"/>
</dbReference>
<dbReference type="PANTHER" id="PTHR32182">
    <property type="entry name" value="DNA REPLICATION AND REPAIR PROTEIN RECF"/>
    <property type="match status" value="1"/>
</dbReference>
<dbReference type="InterPro" id="IPR010935">
    <property type="entry name" value="SMC_hinge"/>
</dbReference>
<dbReference type="EMBL" id="JAKTMA010000020">
    <property type="protein sequence ID" value="MCR0233518.1"/>
    <property type="molecule type" value="Genomic_DNA"/>
</dbReference>
<dbReference type="Pfam" id="PF13558">
    <property type="entry name" value="SbcC_Walker_B"/>
    <property type="match status" value="1"/>
</dbReference>
<dbReference type="InterPro" id="IPR036277">
    <property type="entry name" value="SMC_hinge_sf"/>
</dbReference>
<dbReference type="AlphaFoldDB" id="A0AAP2UNF1"/>
<dbReference type="GO" id="GO:0006302">
    <property type="term" value="P:double-strand break repair"/>
    <property type="evidence" value="ECO:0007669"/>
    <property type="project" value="TreeGrafter"/>
</dbReference>
<keyword evidence="1 2" id="KW-0175">Coiled coil</keyword>
<feature type="coiled-coil region" evidence="2">
    <location>
        <begin position="730"/>
        <end position="798"/>
    </location>
</feature>
<feature type="coiled-coil region" evidence="2">
    <location>
        <begin position="209"/>
        <end position="246"/>
    </location>
</feature>
<protein>
    <recommendedName>
        <fullName evidence="3">SMC hinge domain-containing protein</fullName>
    </recommendedName>
</protein>
<dbReference type="InterPro" id="IPR027417">
    <property type="entry name" value="P-loop_NTPase"/>
</dbReference>
<evidence type="ECO:0000313" key="5">
    <source>
        <dbReference type="Proteomes" id="UP001203972"/>
    </source>
</evidence>
<proteinExistence type="predicted"/>
<sequence>MKLKKMLLVNWLYYEKTILSFEDIVFLSGKTGEGKSALIDAMQLVILGRTDNSIFNKSANDKTTRDLMGYLKGKYKDGTFKRDKGMFSSHLCMEFEDEQHRIYCFGIVFDVNGPTRGDMEHCYYMMNQPIPGHCFTDEGTVFNIRRMKKLLASFQDRSCRSFTTHMDYKNYFRQRMLIKDQRFFDVFKMAVAYTPMMNISEFIVKNICQEEEDLNLEEMQEEIQDYRQMKEQLETVQQKKAQLSLIHEQYTDICGEQERVANLRVEQKAAVYHGMLVEHDEAAAQYEVYTRNYQKLTKESRETEEQRALLEQNMEALRDARRDNAADILERKIQAHLEQRNTLQRDTTAVQQQLVTKGEFLKEQIEQLEEIEDYDGLQLEDFDLSGIKLAIQRSVHAAQQLAAFNMEAYMDIQRQMRDIENTLSTVRQTMQNSLQTCREEQEVLAANRRALEAGKKTYPKKLLVLKQELEERLYQQVGKPVEVCILADLFSIQEEAWTNAIEGYIHNQKLNLVVEAEYFMDAYRIYRSIKEEKKIHTYSIVDIAKAKPGKRPDAKTLYDCVQVEREDVRPYVEYLLGRVVCCEAEETLRSYPVSITSDCMLYSGYAVSHMNPELYKVPFIGADSIEKQLQELIIRQQKLTSTCRKLETVTRTLQAVQLQTVISDDFIRQLEDGLCKAKEVEQLEQKIKELRDAQTPESLQELLLLDQKLDEAKKKKNELYMLQVEQESRRRQLEGDMKLCNARIQELQQQVKEAKKPEQGIPDTIGAITTADGIRRKQKQLEEALRELNSRVENSKLELITKKTHYNDTFRIAFNPNFLCDDYEREYEKHSDNIVEDYIDKCRLAQQKAYECFQNNFFSALNSKIENVRMQIDRLNRSIRRHKFGRSSYEFVCTCNEDYREYYNLITNKELNGHNLLNTKVYEENEELIHELFDKISSLSSMQDPKKYQELQKEVQLLSRFTTYLKFDILENGNSLRATIGSSSGGETQTPFYVAVLVSLFSVYDAGNDGLQLAIFDEAFDKMDNERIEECIYLLKSLGFQAIIVTPTDKISNLSKVADATLIATTDEKNGQRVSTVQKWSQKENIAIPDSEMRREEV</sequence>
<dbReference type="GO" id="GO:0005694">
    <property type="term" value="C:chromosome"/>
    <property type="evidence" value="ECO:0007669"/>
    <property type="project" value="InterPro"/>
</dbReference>
<dbReference type="GO" id="GO:0000731">
    <property type="term" value="P:DNA synthesis involved in DNA repair"/>
    <property type="evidence" value="ECO:0007669"/>
    <property type="project" value="TreeGrafter"/>
</dbReference>
<feature type="domain" description="SMC hinge" evidence="3">
    <location>
        <begin position="486"/>
        <end position="584"/>
    </location>
</feature>
<feature type="coiled-coil region" evidence="2">
    <location>
        <begin position="279"/>
        <end position="371"/>
    </location>
</feature>
<dbReference type="Pfam" id="PF13555">
    <property type="entry name" value="AAA_29"/>
    <property type="match status" value="1"/>
</dbReference>
<reference evidence="4" key="1">
    <citation type="journal article" date="2022" name="Clin. Infect. Dis.">
        <title>Association between Clostridium innocuum and antibiotic-associated diarrhea in adults and children: A cross-sectional study and comparative genomics analysis.</title>
        <authorList>
            <person name="Cherny K.E."/>
            <person name="Muscat E.B."/>
            <person name="Balaji A."/>
            <person name="Mukherjee J."/>
            <person name="Ozer E.A."/>
            <person name="Angarone M.P."/>
            <person name="Hauser A.R."/>
            <person name="Sichel J.S."/>
            <person name="Amponsah E."/>
            <person name="Kociolek L.K."/>
        </authorList>
    </citation>
    <scope>NUCLEOTIDE SEQUENCE</scope>
    <source>
        <strain evidence="4">NU1-AC-029v</strain>
    </source>
</reference>